<name>A0A9W4T7Y0_9GLOM</name>
<proteinExistence type="predicted"/>
<feature type="non-terminal residue" evidence="1">
    <location>
        <position position="1"/>
    </location>
</feature>
<organism evidence="1 2">
    <name type="scientific">Funneliformis geosporum</name>
    <dbReference type="NCBI Taxonomy" id="1117311"/>
    <lineage>
        <taxon>Eukaryota</taxon>
        <taxon>Fungi</taxon>
        <taxon>Fungi incertae sedis</taxon>
        <taxon>Mucoromycota</taxon>
        <taxon>Glomeromycotina</taxon>
        <taxon>Glomeromycetes</taxon>
        <taxon>Glomerales</taxon>
        <taxon>Glomeraceae</taxon>
        <taxon>Funneliformis</taxon>
    </lineage>
</organism>
<dbReference type="EMBL" id="CAMKVN010014620">
    <property type="protein sequence ID" value="CAI2196634.1"/>
    <property type="molecule type" value="Genomic_DNA"/>
</dbReference>
<dbReference type="OrthoDB" id="2417504at2759"/>
<dbReference type="Proteomes" id="UP001153678">
    <property type="component" value="Unassembled WGS sequence"/>
</dbReference>
<accession>A0A9W4T7Y0</accession>
<sequence>MLPSENPSTHLNTGRNVIAEELLTSRDKKDTNDPNSFIYDSVSNDQPINNSSFFSGFDIKSMLSSQILNRNLSENPNQVVNEAGSENKKHIVSENDDDMENLNDLAKFIPGLYRLLDLCKDDGSNGLVDKIIISKEGLKDLCNDYVKDSFKSISDIDYNQLNSCSMKLIGCYGNHVLIAKLLLDKDIIDQKLYEMLIRSSQQASNIQEPDNKLSLRPGIYFLKINLDLGLVIHWPEYGCYEDNTSSQRKKNMINLHRYMTKLTDCQICLMSDQDLNSFDWEKEDDDEVLNYNNKMCVEFEVKKSQEEQEDFKVFNGFNIPLPKLIKSEIEKSYNDELYPKIVESVSYQAFITRNIIPPSNVMKPGTATIRKGDFNKEFMNRWGKFS</sequence>
<protein>
    <submittedName>
        <fullName evidence="1">7966_t:CDS:1</fullName>
    </submittedName>
</protein>
<evidence type="ECO:0000313" key="2">
    <source>
        <dbReference type="Proteomes" id="UP001153678"/>
    </source>
</evidence>
<keyword evidence="2" id="KW-1185">Reference proteome</keyword>
<comment type="caution">
    <text evidence="1">The sequence shown here is derived from an EMBL/GenBank/DDBJ whole genome shotgun (WGS) entry which is preliminary data.</text>
</comment>
<evidence type="ECO:0000313" key="1">
    <source>
        <dbReference type="EMBL" id="CAI2196634.1"/>
    </source>
</evidence>
<dbReference type="AlphaFoldDB" id="A0A9W4T7Y0"/>
<gene>
    <name evidence="1" type="ORF">FWILDA_LOCUS17678</name>
</gene>
<reference evidence="1" key="1">
    <citation type="submission" date="2022-08" db="EMBL/GenBank/DDBJ databases">
        <authorList>
            <person name="Kallberg Y."/>
            <person name="Tangrot J."/>
            <person name="Rosling A."/>
        </authorList>
    </citation>
    <scope>NUCLEOTIDE SEQUENCE</scope>
    <source>
        <strain evidence="1">Wild A</strain>
    </source>
</reference>